<feature type="transmembrane region" description="Helical" evidence="1">
    <location>
        <begin position="55"/>
        <end position="79"/>
    </location>
</feature>
<feature type="transmembrane region" description="Helical" evidence="1">
    <location>
        <begin position="91"/>
        <end position="109"/>
    </location>
</feature>
<organism evidence="3 4">
    <name type="scientific">Marinomonas phaeophyticola</name>
    <dbReference type="NCBI Taxonomy" id="3004091"/>
    <lineage>
        <taxon>Bacteria</taxon>
        <taxon>Pseudomonadati</taxon>
        <taxon>Pseudomonadota</taxon>
        <taxon>Gammaproteobacteria</taxon>
        <taxon>Oceanospirillales</taxon>
        <taxon>Oceanospirillaceae</taxon>
        <taxon>Marinomonas</taxon>
    </lineage>
</organism>
<dbReference type="InterPro" id="IPR036938">
    <property type="entry name" value="PAP2/HPO_sf"/>
</dbReference>
<evidence type="ECO:0000259" key="2">
    <source>
        <dbReference type="Pfam" id="PF01569"/>
    </source>
</evidence>
<feature type="domain" description="Phosphatidic acid phosphatase type 2/haloperoxidase" evidence="2">
    <location>
        <begin position="92"/>
        <end position="221"/>
    </location>
</feature>
<dbReference type="SUPFAM" id="SSF48317">
    <property type="entry name" value="Acid phosphatase/Vanadium-dependent haloperoxidase"/>
    <property type="match status" value="1"/>
</dbReference>
<dbReference type="CDD" id="cd03396">
    <property type="entry name" value="PAP2_like_6"/>
    <property type="match status" value="1"/>
</dbReference>
<keyword evidence="1" id="KW-0472">Membrane</keyword>
<dbReference type="InterPro" id="IPR000326">
    <property type="entry name" value="PAP2/HPO"/>
</dbReference>
<dbReference type="Proteomes" id="UP001149719">
    <property type="component" value="Unassembled WGS sequence"/>
</dbReference>
<keyword evidence="4" id="KW-1185">Reference proteome</keyword>
<evidence type="ECO:0000313" key="3">
    <source>
        <dbReference type="EMBL" id="MCZ2721012.1"/>
    </source>
</evidence>
<comment type="caution">
    <text evidence="3">The sequence shown here is derived from an EMBL/GenBank/DDBJ whole genome shotgun (WGS) entry which is preliminary data.</text>
</comment>
<feature type="transmembrane region" description="Helical" evidence="1">
    <location>
        <begin position="150"/>
        <end position="168"/>
    </location>
</feature>
<sequence>MAFSIKPFIYTLVMLLFTVLIFETTSLDLFVQNSLYDFTEKHWLLSLDKGSMVHFIFYDGIKALLIIFALILLVLLLFFRKRPWVKERRKGLMTVLLSLIFIPMSVGIAKDISNVACPYKLTAYGGRIPYVGVFESYPDGLKPAQTQRCFPAAHASGGFALLSLFFLARTKKGRTQAVAAALSVGWLMGGYKMLIGHHFLSHTLVSMIFSWLIICCIACVLHASFFRQIHSFIDKLRFLLDENS</sequence>
<gene>
    <name evidence="3" type="ORF">O1D97_04950</name>
</gene>
<feature type="transmembrane region" description="Helical" evidence="1">
    <location>
        <begin position="177"/>
        <end position="195"/>
    </location>
</feature>
<feature type="transmembrane region" description="Helical" evidence="1">
    <location>
        <begin position="12"/>
        <end position="35"/>
    </location>
</feature>
<evidence type="ECO:0000313" key="4">
    <source>
        <dbReference type="Proteomes" id="UP001149719"/>
    </source>
</evidence>
<name>A0ABT4JRM8_9GAMM</name>
<feature type="transmembrane region" description="Helical" evidence="1">
    <location>
        <begin position="207"/>
        <end position="226"/>
    </location>
</feature>
<dbReference type="RefSeq" id="WP_269123352.1">
    <property type="nucleotide sequence ID" value="NZ_JAPUBN010000011.1"/>
</dbReference>
<dbReference type="EMBL" id="JAPUBN010000011">
    <property type="protein sequence ID" value="MCZ2721012.1"/>
    <property type="molecule type" value="Genomic_DNA"/>
</dbReference>
<protein>
    <submittedName>
        <fullName evidence="3">Phosphatase PAP2 family protein</fullName>
    </submittedName>
</protein>
<keyword evidence="1" id="KW-0812">Transmembrane</keyword>
<dbReference type="Pfam" id="PF01569">
    <property type="entry name" value="PAP2"/>
    <property type="match status" value="1"/>
</dbReference>
<reference evidence="3" key="1">
    <citation type="submission" date="2022-12" db="EMBL/GenBank/DDBJ databases">
        <title>Marinomonas 15G1-11 sp. nov, isolated from marine algae.</title>
        <authorList>
            <person name="Butt M."/>
            <person name="Choi D.G."/>
            <person name="Kim J.M."/>
            <person name="Lee J.K."/>
            <person name="Baek J.H."/>
            <person name="Jeon C.O."/>
        </authorList>
    </citation>
    <scope>NUCLEOTIDE SEQUENCE</scope>
    <source>
        <strain evidence="3">15G1-11</strain>
    </source>
</reference>
<keyword evidence="1" id="KW-1133">Transmembrane helix</keyword>
<proteinExistence type="predicted"/>
<evidence type="ECO:0000256" key="1">
    <source>
        <dbReference type="SAM" id="Phobius"/>
    </source>
</evidence>
<dbReference type="Gene3D" id="1.20.144.10">
    <property type="entry name" value="Phosphatidic acid phosphatase type 2/haloperoxidase"/>
    <property type="match status" value="1"/>
</dbReference>
<accession>A0ABT4JRM8</accession>